<keyword evidence="2" id="KW-1133">Transmembrane helix</keyword>
<evidence type="ECO:0008006" key="5">
    <source>
        <dbReference type="Google" id="ProtNLM"/>
    </source>
</evidence>
<feature type="compositionally biased region" description="Basic and acidic residues" evidence="1">
    <location>
        <begin position="177"/>
        <end position="187"/>
    </location>
</feature>
<name>A0A9Q1JI01_9CARY</name>
<accession>A0A9Q1JI01</accession>
<dbReference type="OrthoDB" id="693793at2759"/>
<dbReference type="AlphaFoldDB" id="A0A9Q1JI01"/>
<evidence type="ECO:0000313" key="3">
    <source>
        <dbReference type="EMBL" id="KAJ8423619.1"/>
    </source>
</evidence>
<reference evidence="3" key="1">
    <citation type="submission" date="2022-04" db="EMBL/GenBank/DDBJ databases">
        <title>Carnegiea gigantea Genome sequencing and assembly v2.</title>
        <authorList>
            <person name="Copetti D."/>
            <person name="Sanderson M.J."/>
            <person name="Burquez A."/>
            <person name="Wojciechowski M.F."/>
        </authorList>
    </citation>
    <scope>NUCLEOTIDE SEQUENCE</scope>
    <source>
        <strain evidence="3">SGP5-SGP5p</strain>
        <tissue evidence="3">Aerial part</tissue>
    </source>
</reference>
<keyword evidence="2" id="KW-0812">Transmembrane</keyword>
<gene>
    <name evidence="3" type="ORF">Cgig2_008646</name>
</gene>
<evidence type="ECO:0000256" key="2">
    <source>
        <dbReference type="SAM" id="Phobius"/>
    </source>
</evidence>
<feature type="region of interest" description="Disordered" evidence="1">
    <location>
        <begin position="155"/>
        <end position="206"/>
    </location>
</feature>
<keyword evidence="2" id="KW-0472">Membrane</keyword>
<evidence type="ECO:0000313" key="4">
    <source>
        <dbReference type="Proteomes" id="UP001153076"/>
    </source>
</evidence>
<dbReference type="Proteomes" id="UP001153076">
    <property type="component" value="Unassembled WGS sequence"/>
</dbReference>
<proteinExistence type="predicted"/>
<dbReference type="EMBL" id="JAKOGI010001922">
    <property type="protein sequence ID" value="KAJ8423619.1"/>
    <property type="molecule type" value="Genomic_DNA"/>
</dbReference>
<comment type="caution">
    <text evidence="3">The sequence shown here is derived from an EMBL/GenBank/DDBJ whole genome shotgun (WGS) entry which is preliminary data.</text>
</comment>
<protein>
    <recommendedName>
        <fullName evidence="5">Zinc knuckle CX2CX4HX4C domain-containing protein</fullName>
    </recommendedName>
</protein>
<keyword evidence="4" id="KW-1185">Reference proteome</keyword>
<sequence length="206" mass="23737">MEDSYPVTVSLLFYTVAWRLSFLGCTGIMAIDLEHDLNKLKLTEDEEEILDLEDPGKLLTDNQFNAEALKTTMKNVWRPVRGQLKGNEQPSEVDFSFVQFWVKRGLCINVEGKPKWIELRYVKLPDYCYAHGPIGHICRGCDCYEEGIPKSELPYGPKLRGSPIKRKRKGMEEDWSEEKKKLLEPRKRGSGSRVTPKQRLDDSSRA</sequence>
<evidence type="ECO:0000256" key="1">
    <source>
        <dbReference type="SAM" id="MobiDB-lite"/>
    </source>
</evidence>
<feature type="transmembrane region" description="Helical" evidence="2">
    <location>
        <begin position="12"/>
        <end position="31"/>
    </location>
</feature>
<organism evidence="3 4">
    <name type="scientific">Carnegiea gigantea</name>
    <dbReference type="NCBI Taxonomy" id="171969"/>
    <lineage>
        <taxon>Eukaryota</taxon>
        <taxon>Viridiplantae</taxon>
        <taxon>Streptophyta</taxon>
        <taxon>Embryophyta</taxon>
        <taxon>Tracheophyta</taxon>
        <taxon>Spermatophyta</taxon>
        <taxon>Magnoliopsida</taxon>
        <taxon>eudicotyledons</taxon>
        <taxon>Gunneridae</taxon>
        <taxon>Pentapetalae</taxon>
        <taxon>Caryophyllales</taxon>
        <taxon>Cactineae</taxon>
        <taxon>Cactaceae</taxon>
        <taxon>Cactoideae</taxon>
        <taxon>Echinocereeae</taxon>
        <taxon>Carnegiea</taxon>
    </lineage>
</organism>